<proteinExistence type="predicted"/>
<evidence type="ECO:0000313" key="3">
    <source>
        <dbReference type="Proteomes" id="UP000284403"/>
    </source>
</evidence>
<accession>A0A3R7L6R2</accession>
<name>A0A3R7L6R2_9TRYP</name>
<evidence type="ECO:0000313" key="2">
    <source>
        <dbReference type="EMBL" id="RNF20904.1"/>
    </source>
</evidence>
<evidence type="ECO:0000256" key="1">
    <source>
        <dbReference type="SAM" id="MobiDB-lite"/>
    </source>
</evidence>
<comment type="caution">
    <text evidence="2">The sequence shown here is derived from an EMBL/GenBank/DDBJ whole genome shotgun (WGS) entry which is preliminary data.</text>
</comment>
<dbReference type="GeneID" id="40317220"/>
<reference evidence="2 3" key="1">
    <citation type="journal article" date="2018" name="BMC Genomics">
        <title>Genomic comparison of Trypanosoma conorhini and Trypanosoma rangeli to Trypanosoma cruzi strains of high and low virulence.</title>
        <authorList>
            <person name="Bradwell K.R."/>
            <person name="Koparde V.N."/>
            <person name="Matveyev A.V."/>
            <person name="Serrano M.G."/>
            <person name="Alves J.M."/>
            <person name="Parikh H."/>
            <person name="Huang B."/>
            <person name="Lee V."/>
            <person name="Espinosa-Alvarez O."/>
            <person name="Ortiz P.A."/>
            <person name="Costa-Martins A.G."/>
            <person name="Teixeira M.M."/>
            <person name="Buck G.A."/>
        </authorList>
    </citation>
    <scope>NUCLEOTIDE SEQUENCE [LARGE SCALE GENOMIC DNA]</scope>
    <source>
        <strain evidence="2 3">025E</strain>
    </source>
</reference>
<dbReference type="EMBL" id="MKKU01000168">
    <property type="protein sequence ID" value="RNF20904.1"/>
    <property type="molecule type" value="Genomic_DNA"/>
</dbReference>
<dbReference type="OrthoDB" id="10503413at2759"/>
<organism evidence="2 3">
    <name type="scientific">Trypanosoma conorhini</name>
    <dbReference type="NCBI Taxonomy" id="83891"/>
    <lineage>
        <taxon>Eukaryota</taxon>
        <taxon>Discoba</taxon>
        <taxon>Euglenozoa</taxon>
        <taxon>Kinetoplastea</taxon>
        <taxon>Metakinetoplastina</taxon>
        <taxon>Trypanosomatida</taxon>
        <taxon>Trypanosomatidae</taxon>
        <taxon>Trypanosoma</taxon>
    </lineage>
</organism>
<dbReference type="RefSeq" id="XP_029229357.1">
    <property type="nucleotide sequence ID" value="XM_029370527.1"/>
</dbReference>
<feature type="region of interest" description="Disordered" evidence="1">
    <location>
        <begin position="30"/>
        <end position="56"/>
    </location>
</feature>
<keyword evidence="3" id="KW-1185">Reference proteome</keyword>
<gene>
    <name evidence="2" type="ORF">Tco025E_03609</name>
</gene>
<dbReference type="AlphaFoldDB" id="A0A3R7L6R2"/>
<protein>
    <submittedName>
        <fullName evidence="2">Uncharacterized protein</fullName>
    </submittedName>
</protein>
<dbReference type="Proteomes" id="UP000284403">
    <property type="component" value="Unassembled WGS sequence"/>
</dbReference>
<sequence length="118" mass="12161">MSFGCATAAVHACPAGGLRKGVVLQDGGVAGGDAGDRAAADDARPNAPHEGVPDPQLRARHDEVDVVVEALEDAVHLPPLHRNHDAAVKVGLQGEDALLLLCNVGQLRRHGARAARTC</sequence>
<feature type="compositionally biased region" description="Basic and acidic residues" evidence="1">
    <location>
        <begin position="34"/>
        <end position="44"/>
    </location>
</feature>